<evidence type="ECO:0000313" key="1">
    <source>
        <dbReference type="EMBL" id="SZX60042.1"/>
    </source>
</evidence>
<reference evidence="1 2" key="1">
    <citation type="submission" date="2016-10" db="EMBL/GenBank/DDBJ databases">
        <authorList>
            <person name="Cai Z."/>
        </authorList>
    </citation>
    <scope>NUCLEOTIDE SEQUENCE [LARGE SCALE GENOMIC DNA]</scope>
</reference>
<organism evidence="1 2">
    <name type="scientific">Tetradesmus obliquus</name>
    <name type="common">Green alga</name>
    <name type="synonym">Acutodesmus obliquus</name>
    <dbReference type="NCBI Taxonomy" id="3088"/>
    <lineage>
        <taxon>Eukaryota</taxon>
        <taxon>Viridiplantae</taxon>
        <taxon>Chlorophyta</taxon>
        <taxon>core chlorophytes</taxon>
        <taxon>Chlorophyceae</taxon>
        <taxon>CS clade</taxon>
        <taxon>Sphaeropleales</taxon>
        <taxon>Scenedesmaceae</taxon>
        <taxon>Tetradesmus</taxon>
    </lineage>
</organism>
<evidence type="ECO:0000313" key="2">
    <source>
        <dbReference type="Proteomes" id="UP000256970"/>
    </source>
</evidence>
<keyword evidence="2" id="KW-1185">Reference proteome</keyword>
<gene>
    <name evidence="1" type="ORF">BQ4739_LOCUS623</name>
</gene>
<protein>
    <submittedName>
        <fullName evidence="1">Uncharacterized protein</fullName>
    </submittedName>
</protein>
<dbReference type="AlphaFoldDB" id="A0A383V5I5"/>
<proteinExistence type="predicted"/>
<accession>A0A383V5I5</accession>
<name>A0A383V5I5_TETOB</name>
<sequence length="289" mass="32059">MQREHHLRMLLGQQFPNAVLLEGSRLPPLDASKHFLNLTNGMEMAPLLHQLQLLFSVVRMRSTCLEQQGFEALMLELDANLLLAAALGHSCVVWDCGCRNKHNGAPRALWYGLEFVRFALQRFWLGDGGPAHLRGHNVAQDFEAACRRFHPSTKKRLRYYKRYLAPRVVQQGVQLHGFFKRTQHDEDYEFFVDLAQQHCGSGAWHQQSAAAADASVQQHQVLQTWGEPAGAATATGSSADMHGGLSAADLDAYELLLSQGVGVFASGISHQQYIDLTADITKLTGASNN</sequence>
<dbReference type="Proteomes" id="UP000256970">
    <property type="component" value="Unassembled WGS sequence"/>
</dbReference>
<dbReference type="EMBL" id="FNXT01000045">
    <property type="protein sequence ID" value="SZX60042.1"/>
    <property type="molecule type" value="Genomic_DNA"/>
</dbReference>